<dbReference type="EMBL" id="BGZK01000376">
    <property type="protein sequence ID" value="GBP40099.1"/>
    <property type="molecule type" value="Genomic_DNA"/>
</dbReference>
<gene>
    <name evidence="2" type="ORF">EVAR_33675_1</name>
</gene>
<reference evidence="2 3" key="1">
    <citation type="journal article" date="2019" name="Commun. Biol.">
        <title>The bagworm genome reveals a unique fibroin gene that provides high tensile strength.</title>
        <authorList>
            <person name="Kono N."/>
            <person name="Nakamura H."/>
            <person name="Ohtoshi R."/>
            <person name="Tomita M."/>
            <person name="Numata K."/>
            <person name="Arakawa K."/>
        </authorList>
    </citation>
    <scope>NUCLEOTIDE SEQUENCE [LARGE SCALE GENOMIC DNA]</scope>
</reference>
<name>A0A4C1VPK8_EUMVA</name>
<protein>
    <submittedName>
        <fullName evidence="2">Uncharacterized protein</fullName>
    </submittedName>
</protein>
<evidence type="ECO:0000256" key="1">
    <source>
        <dbReference type="SAM" id="MobiDB-lite"/>
    </source>
</evidence>
<dbReference type="Proteomes" id="UP000299102">
    <property type="component" value="Unassembled WGS sequence"/>
</dbReference>
<organism evidence="2 3">
    <name type="scientific">Eumeta variegata</name>
    <name type="common">Bagworm moth</name>
    <name type="synonym">Eumeta japonica</name>
    <dbReference type="NCBI Taxonomy" id="151549"/>
    <lineage>
        <taxon>Eukaryota</taxon>
        <taxon>Metazoa</taxon>
        <taxon>Ecdysozoa</taxon>
        <taxon>Arthropoda</taxon>
        <taxon>Hexapoda</taxon>
        <taxon>Insecta</taxon>
        <taxon>Pterygota</taxon>
        <taxon>Neoptera</taxon>
        <taxon>Endopterygota</taxon>
        <taxon>Lepidoptera</taxon>
        <taxon>Glossata</taxon>
        <taxon>Ditrysia</taxon>
        <taxon>Tineoidea</taxon>
        <taxon>Psychidae</taxon>
        <taxon>Oiketicinae</taxon>
        <taxon>Eumeta</taxon>
    </lineage>
</organism>
<dbReference type="AlphaFoldDB" id="A0A4C1VPK8"/>
<sequence length="286" mass="32377">MASVLATKLTNKFLHRVELFAPCLEKGFKPPIPYVAFQRRQQSLATLRWISVKGLRSERHDLKQKGRSHQRLAGLSKRQRVSNEGNRDDGEVERDWTAGTTEEAANFNSVFYESVVFRRSSPPIFLLPANLPTIGLYRSLSRRVRCIRRVAQAYRRSQRQSFNTHAFSIFSSFKLRMRSYRHRAVLGIPPKMKALVNSLTRFKPAREYKSRTLYESQGVCAYNSRTYINTDIKCCSVALIQVEVALTSSISGKAAGGGSRASGSDQTFGGLTQCFIYIAYLLFASI</sequence>
<feature type="compositionally biased region" description="Basic and acidic residues" evidence="1">
    <location>
        <begin position="85"/>
        <end position="95"/>
    </location>
</feature>
<comment type="caution">
    <text evidence="2">The sequence shown here is derived from an EMBL/GenBank/DDBJ whole genome shotgun (WGS) entry which is preliminary data.</text>
</comment>
<evidence type="ECO:0000313" key="2">
    <source>
        <dbReference type="EMBL" id="GBP40099.1"/>
    </source>
</evidence>
<proteinExistence type="predicted"/>
<accession>A0A4C1VPK8</accession>
<feature type="region of interest" description="Disordered" evidence="1">
    <location>
        <begin position="60"/>
        <end position="95"/>
    </location>
</feature>
<evidence type="ECO:0000313" key="3">
    <source>
        <dbReference type="Proteomes" id="UP000299102"/>
    </source>
</evidence>
<keyword evidence="3" id="KW-1185">Reference proteome</keyword>